<dbReference type="EMBL" id="LAZR01002043">
    <property type="protein sequence ID" value="KKN35357.1"/>
    <property type="molecule type" value="Genomic_DNA"/>
</dbReference>
<accession>A0A0F9QEA7</accession>
<sequence>MTQMIRDYLVIAAAIALLAFIIKSWPVVDEVAELLEDAEKAKG</sequence>
<dbReference type="AlphaFoldDB" id="A0A0F9QEA7"/>
<organism evidence="1">
    <name type="scientific">marine sediment metagenome</name>
    <dbReference type="NCBI Taxonomy" id="412755"/>
    <lineage>
        <taxon>unclassified sequences</taxon>
        <taxon>metagenomes</taxon>
        <taxon>ecological metagenomes</taxon>
    </lineage>
</organism>
<comment type="caution">
    <text evidence="1">The sequence shown here is derived from an EMBL/GenBank/DDBJ whole genome shotgun (WGS) entry which is preliminary data.</text>
</comment>
<evidence type="ECO:0000313" key="1">
    <source>
        <dbReference type="EMBL" id="KKN35357.1"/>
    </source>
</evidence>
<name>A0A0F9QEA7_9ZZZZ</name>
<protein>
    <submittedName>
        <fullName evidence="1">Uncharacterized protein</fullName>
    </submittedName>
</protein>
<reference evidence="1" key="1">
    <citation type="journal article" date="2015" name="Nature">
        <title>Complex archaea that bridge the gap between prokaryotes and eukaryotes.</title>
        <authorList>
            <person name="Spang A."/>
            <person name="Saw J.H."/>
            <person name="Jorgensen S.L."/>
            <person name="Zaremba-Niedzwiedzka K."/>
            <person name="Martijn J."/>
            <person name="Lind A.E."/>
            <person name="van Eijk R."/>
            <person name="Schleper C."/>
            <person name="Guy L."/>
            <person name="Ettema T.J."/>
        </authorList>
    </citation>
    <scope>NUCLEOTIDE SEQUENCE</scope>
</reference>
<proteinExistence type="predicted"/>
<gene>
    <name evidence="1" type="ORF">LCGC14_0784410</name>
</gene>